<keyword evidence="2" id="KW-0012">Acyltransferase</keyword>
<evidence type="ECO:0000259" key="4">
    <source>
        <dbReference type="PROSITE" id="PS51186"/>
    </source>
</evidence>
<dbReference type="SUPFAM" id="SSF55729">
    <property type="entry name" value="Acyl-CoA N-acyltransferases (Nat)"/>
    <property type="match status" value="1"/>
</dbReference>
<proteinExistence type="predicted"/>
<dbReference type="KEGG" id="mis:MICPUN_58705"/>
<keyword evidence="1 5" id="KW-0808">Transferase</keyword>
<dbReference type="RefSeq" id="XP_002502571.1">
    <property type="nucleotide sequence ID" value="XM_002502525.1"/>
</dbReference>
<dbReference type="PANTHER" id="PTHR43626:SF4">
    <property type="entry name" value="GCN5-RELATED N-ACETYLTRANSFERASE 2, CHLOROPLASTIC"/>
    <property type="match status" value="1"/>
</dbReference>
<reference evidence="5 6" key="1">
    <citation type="journal article" date="2009" name="Science">
        <title>Green evolution and dynamic adaptations revealed by genomes of the marine picoeukaryotes Micromonas.</title>
        <authorList>
            <person name="Worden A.Z."/>
            <person name="Lee J.H."/>
            <person name="Mock T."/>
            <person name="Rouze P."/>
            <person name="Simmons M.P."/>
            <person name="Aerts A.L."/>
            <person name="Allen A.E."/>
            <person name="Cuvelier M.L."/>
            <person name="Derelle E."/>
            <person name="Everett M.V."/>
            <person name="Foulon E."/>
            <person name="Grimwood J."/>
            <person name="Gundlach H."/>
            <person name="Henrissat B."/>
            <person name="Napoli C."/>
            <person name="McDonald S.M."/>
            <person name="Parker M.S."/>
            <person name="Rombauts S."/>
            <person name="Salamov A."/>
            <person name="Von Dassow P."/>
            <person name="Badger J.H."/>
            <person name="Coutinho P.M."/>
            <person name="Demir E."/>
            <person name="Dubchak I."/>
            <person name="Gentemann C."/>
            <person name="Eikrem W."/>
            <person name="Gready J.E."/>
            <person name="John U."/>
            <person name="Lanier W."/>
            <person name="Lindquist E.A."/>
            <person name="Lucas S."/>
            <person name="Mayer K.F."/>
            <person name="Moreau H."/>
            <person name="Not F."/>
            <person name="Otillar R."/>
            <person name="Panaud O."/>
            <person name="Pangilinan J."/>
            <person name="Paulsen I."/>
            <person name="Piegu B."/>
            <person name="Poliakov A."/>
            <person name="Robbens S."/>
            <person name="Schmutz J."/>
            <person name="Toulza E."/>
            <person name="Wyss T."/>
            <person name="Zelensky A."/>
            <person name="Zhou K."/>
            <person name="Armbrust E.V."/>
            <person name="Bhattacharya D."/>
            <person name="Goodenough U.W."/>
            <person name="Van de Peer Y."/>
            <person name="Grigoriev I.V."/>
        </authorList>
    </citation>
    <scope>NUCLEOTIDE SEQUENCE [LARGE SCALE GENOMIC DNA]</scope>
    <source>
        <strain evidence="6">RCC299 / NOUM17</strain>
    </source>
</reference>
<dbReference type="GO" id="GO:0008080">
    <property type="term" value="F:N-acetyltransferase activity"/>
    <property type="evidence" value="ECO:0007669"/>
    <property type="project" value="InterPro"/>
</dbReference>
<organism evidence="5 6">
    <name type="scientific">Micromonas commoda (strain RCC299 / NOUM17 / CCMP2709)</name>
    <name type="common">Picoplanktonic green alga</name>
    <dbReference type="NCBI Taxonomy" id="296587"/>
    <lineage>
        <taxon>Eukaryota</taxon>
        <taxon>Viridiplantae</taxon>
        <taxon>Chlorophyta</taxon>
        <taxon>Mamiellophyceae</taxon>
        <taxon>Mamiellales</taxon>
        <taxon>Mamiellaceae</taxon>
        <taxon>Micromonas</taxon>
    </lineage>
</organism>
<name>C1E6L9_MICCC</name>
<sequence>MQQIGLGRFQAPSRAPLRCARSGQRDIRGGWALGRGQHGGGAREVPEVASRDAKGTRKGKRSGRGRRLGATEGKAPPRPPTSENDKNGGDVNAAGMGQPYLGEDDGVFGGGDFVRSLRALPAPIFTNEDSYFEEKLGTTFLFGQRPEADLDELNGLFATVGFPQRDPTRLKRALVNSHHIVWCVVKDGNKNRSTHPGQCVGFARATSDGVFYATIWDVVVSPKWQGCGIGRGMVQRLVDKLVKEDINNITLYTEPAVEGLYRTIGFETMDKATGMAFRHQRNARRVRGSEDTTR</sequence>
<dbReference type="eggNOG" id="ENOG502RZ2D">
    <property type="taxonomic scope" value="Eukaryota"/>
</dbReference>
<dbReference type="Gene3D" id="3.40.630.30">
    <property type="match status" value="1"/>
</dbReference>
<evidence type="ECO:0000256" key="3">
    <source>
        <dbReference type="SAM" id="MobiDB-lite"/>
    </source>
</evidence>
<dbReference type="STRING" id="296587.C1E6L9"/>
<evidence type="ECO:0000256" key="1">
    <source>
        <dbReference type="ARBA" id="ARBA00022679"/>
    </source>
</evidence>
<feature type="compositionally biased region" description="Basic and acidic residues" evidence="3">
    <location>
        <begin position="44"/>
        <end position="55"/>
    </location>
</feature>
<accession>C1E6L9</accession>
<dbReference type="GeneID" id="8243484"/>
<dbReference type="InterPro" id="IPR045039">
    <property type="entry name" value="NSI-like"/>
</dbReference>
<dbReference type="OrthoDB" id="497692at2759"/>
<evidence type="ECO:0000313" key="5">
    <source>
        <dbReference type="EMBL" id="ACO63829.1"/>
    </source>
</evidence>
<feature type="compositionally biased region" description="Basic residues" evidence="3">
    <location>
        <begin position="56"/>
        <end position="67"/>
    </location>
</feature>
<gene>
    <name evidence="5" type="ORF">MICPUN_58705</name>
</gene>
<feature type="compositionally biased region" description="Gly residues" evidence="3">
    <location>
        <begin position="31"/>
        <end position="42"/>
    </location>
</feature>
<dbReference type="EMBL" id="CP001326">
    <property type="protein sequence ID" value="ACO63829.1"/>
    <property type="molecule type" value="Genomic_DNA"/>
</dbReference>
<dbReference type="Pfam" id="PF00583">
    <property type="entry name" value="Acetyltransf_1"/>
    <property type="match status" value="1"/>
</dbReference>
<dbReference type="InterPro" id="IPR016181">
    <property type="entry name" value="Acyl_CoA_acyltransferase"/>
</dbReference>
<dbReference type="CDD" id="cd04301">
    <property type="entry name" value="NAT_SF"/>
    <property type="match status" value="1"/>
</dbReference>
<evidence type="ECO:0000256" key="2">
    <source>
        <dbReference type="ARBA" id="ARBA00023315"/>
    </source>
</evidence>
<dbReference type="InterPro" id="IPR000182">
    <property type="entry name" value="GNAT_dom"/>
</dbReference>
<feature type="region of interest" description="Disordered" evidence="3">
    <location>
        <begin position="1"/>
        <end position="96"/>
    </location>
</feature>
<dbReference type="InParanoid" id="C1E6L9"/>
<dbReference type="Proteomes" id="UP000002009">
    <property type="component" value="Chromosome 5"/>
</dbReference>
<evidence type="ECO:0000313" key="6">
    <source>
        <dbReference type="Proteomes" id="UP000002009"/>
    </source>
</evidence>
<keyword evidence="6" id="KW-1185">Reference proteome</keyword>
<feature type="domain" description="N-acetyltransferase" evidence="4">
    <location>
        <begin position="140"/>
        <end position="284"/>
    </location>
</feature>
<dbReference type="PANTHER" id="PTHR43626">
    <property type="entry name" value="ACYL-COA N-ACYLTRANSFERASE"/>
    <property type="match status" value="1"/>
</dbReference>
<dbReference type="AlphaFoldDB" id="C1E6L9"/>
<dbReference type="GO" id="GO:0005737">
    <property type="term" value="C:cytoplasm"/>
    <property type="evidence" value="ECO:0007669"/>
    <property type="project" value="TreeGrafter"/>
</dbReference>
<protein>
    <submittedName>
        <fullName evidence="5">Gcn5-related n-acetyltransferase</fullName>
    </submittedName>
</protein>
<dbReference type="PROSITE" id="PS51186">
    <property type="entry name" value="GNAT"/>
    <property type="match status" value="1"/>
</dbReference>